<dbReference type="Proteomes" id="UP000315200">
    <property type="component" value="Unassembled WGS sequence"/>
</dbReference>
<feature type="domain" description="Putative restriction endonuclease" evidence="1">
    <location>
        <begin position="5"/>
        <end position="144"/>
    </location>
</feature>
<dbReference type="EMBL" id="BJLB01000001">
    <property type="protein sequence ID" value="GEA37536.1"/>
    <property type="molecule type" value="Genomic_DNA"/>
</dbReference>
<dbReference type="InterPro" id="IPR008538">
    <property type="entry name" value="Uma2"/>
</dbReference>
<accession>A0A829WA97</accession>
<evidence type="ECO:0000259" key="1">
    <source>
        <dbReference type="Pfam" id="PF05685"/>
    </source>
</evidence>
<evidence type="ECO:0000313" key="2">
    <source>
        <dbReference type="EMBL" id="GEA37536.1"/>
    </source>
</evidence>
<dbReference type="RefSeq" id="WP_002588594.1">
    <property type="nucleotide sequence ID" value="NZ_BJLB01000001.1"/>
</dbReference>
<dbReference type="PANTHER" id="PTHR36558">
    <property type="entry name" value="GLR1098 PROTEIN"/>
    <property type="match status" value="1"/>
</dbReference>
<comment type="caution">
    <text evidence="2">The sequence shown here is derived from an EMBL/GenBank/DDBJ whole genome shotgun (WGS) entry which is preliminary data.</text>
</comment>
<dbReference type="SUPFAM" id="SSF52980">
    <property type="entry name" value="Restriction endonuclease-like"/>
    <property type="match status" value="1"/>
</dbReference>
<reference evidence="2 3" key="1">
    <citation type="submission" date="2019-06" db="EMBL/GenBank/DDBJ databases">
        <title>Draft genome sequence of [Clostridium] clostridioforme NBRC 113352.</title>
        <authorList>
            <person name="Miura T."/>
            <person name="Furukawa M."/>
            <person name="Shimamura M."/>
            <person name="Ohyama Y."/>
            <person name="Yamazoe A."/>
            <person name="Kawasaki H."/>
        </authorList>
    </citation>
    <scope>NUCLEOTIDE SEQUENCE [LARGE SCALE GENOMIC DNA]</scope>
    <source>
        <strain evidence="2 3">NBRC 113352</strain>
    </source>
</reference>
<proteinExistence type="predicted"/>
<sequence length="186" mass="21501">MPMLKEEYRKEEKINGIIYSMSPSANYRHGIVNGNIHANIFNGLKGNICRVFMENLDYRYHPDINDDYIIPDIMIVCDRKHLEGSAYTGVPKFVVETLSPATSMRDMTVKKDIYESCGVEEYWIVSPKERAVQIYYLEDGKYVLNYSYILEDEDGNEHYNADVIITLRGFPNISMTLADIFDGVEE</sequence>
<name>A0A829WA97_9FIRM</name>
<protein>
    <recommendedName>
        <fullName evidence="1">Putative restriction endonuclease domain-containing protein</fullName>
    </recommendedName>
</protein>
<dbReference type="InterPro" id="IPR012296">
    <property type="entry name" value="Nuclease_put_TT1808"/>
</dbReference>
<dbReference type="InterPro" id="IPR011335">
    <property type="entry name" value="Restrct_endonuc-II-like"/>
</dbReference>
<gene>
    <name evidence="2" type="ORF">Ccl03g_32490</name>
</gene>
<organism evidence="2 3">
    <name type="scientific">Enterocloster clostridioformis</name>
    <dbReference type="NCBI Taxonomy" id="1531"/>
    <lineage>
        <taxon>Bacteria</taxon>
        <taxon>Bacillati</taxon>
        <taxon>Bacillota</taxon>
        <taxon>Clostridia</taxon>
        <taxon>Lachnospirales</taxon>
        <taxon>Lachnospiraceae</taxon>
        <taxon>Enterocloster</taxon>
    </lineage>
</organism>
<dbReference type="PANTHER" id="PTHR36558:SF1">
    <property type="entry name" value="RESTRICTION ENDONUCLEASE DOMAIN-CONTAINING PROTEIN-RELATED"/>
    <property type="match status" value="1"/>
</dbReference>
<dbReference type="Pfam" id="PF05685">
    <property type="entry name" value="Uma2"/>
    <property type="match status" value="1"/>
</dbReference>
<dbReference type="CDD" id="cd06260">
    <property type="entry name" value="DUF820-like"/>
    <property type="match status" value="1"/>
</dbReference>
<dbReference type="AlphaFoldDB" id="A0A829WA97"/>
<dbReference type="Gene3D" id="3.90.1570.10">
    <property type="entry name" value="tt1808, chain A"/>
    <property type="match status" value="1"/>
</dbReference>
<evidence type="ECO:0000313" key="3">
    <source>
        <dbReference type="Proteomes" id="UP000315200"/>
    </source>
</evidence>